<organism evidence="3">
    <name type="scientific">Onchocerca flexuosa</name>
    <dbReference type="NCBI Taxonomy" id="387005"/>
    <lineage>
        <taxon>Eukaryota</taxon>
        <taxon>Metazoa</taxon>
        <taxon>Ecdysozoa</taxon>
        <taxon>Nematoda</taxon>
        <taxon>Chromadorea</taxon>
        <taxon>Rhabditida</taxon>
        <taxon>Spirurina</taxon>
        <taxon>Spiruromorpha</taxon>
        <taxon>Filarioidea</taxon>
        <taxon>Onchocercidae</taxon>
        <taxon>Onchocerca</taxon>
    </lineage>
</organism>
<reference evidence="1 2" key="2">
    <citation type="submission" date="2018-11" db="EMBL/GenBank/DDBJ databases">
        <authorList>
            <consortium name="Pathogen Informatics"/>
        </authorList>
    </citation>
    <scope>NUCLEOTIDE SEQUENCE [LARGE SCALE GENOMIC DNA]</scope>
</reference>
<accession>A0A183HT22</accession>
<dbReference type="EMBL" id="UZAJ01014390">
    <property type="protein sequence ID" value="VDO70118.1"/>
    <property type="molecule type" value="Genomic_DNA"/>
</dbReference>
<protein>
    <submittedName>
        <fullName evidence="1 3">Uncharacterized protein</fullName>
    </submittedName>
</protein>
<sequence length="34" mass="4175">MYTLRKIMLTMNERIHISKKLIWTNQPSIHQIHV</sequence>
<reference evidence="3" key="1">
    <citation type="submission" date="2016-06" db="UniProtKB">
        <authorList>
            <consortium name="WormBaseParasite"/>
        </authorList>
    </citation>
    <scope>IDENTIFICATION</scope>
</reference>
<dbReference type="WBParaSite" id="OFLC_0001063401-mRNA-1">
    <property type="protein sequence ID" value="OFLC_0001063401-mRNA-1"/>
    <property type="gene ID" value="OFLC_0001063401"/>
</dbReference>
<evidence type="ECO:0000313" key="1">
    <source>
        <dbReference type="EMBL" id="VDO70118.1"/>
    </source>
</evidence>
<keyword evidence="2" id="KW-1185">Reference proteome</keyword>
<proteinExistence type="predicted"/>
<dbReference type="Proteomes" id="UP000267606">
    <property type="component" value="Unassembled WGS sequence"/>
</dbReference>
<evidence type="ECO:0000313" key="2">
    <source>
        <dbReference type="Proteomes" id="UP000267606"/>
    </source>
</evidence>
<dbReference type="AlphaFoldDB" id="A0A183HT22"/>
<gene>
    <name evidence="1" type="ORF">OFLC_LOCUS10636</name>
</gene>
<name>A0A183HT22_9BILA</name>
<evidence type="ECO:0000313" key="3">
    <source>
        <dbReference type="WBParaSite" id="OFLC_0001063401-mRNA-1"/>
    </source>
</evidence>